<feature type="region of interest" description="Disordered" evidence="1">
    <location>
        <begin position="149"/>
        <end position="198"/>
    </location>
</feature>
<organism evidence="2 3">
    <name type="scientific">Phytophthora fragariae</name>
    <dbReference type="NCBI Taxonomy" id="53985"/>
    <lineage>
        <taxon>Eukaryota</taxon>
        <taxon>Sar</taxon>
        <taxon>Stramenopiles</taxon>
        <taxon>Oomycota</taxon>
        <taxon>Peronosporomycetes</taxon>
        <taxon>Peronosporales</taxon>
        <taxon>Peronosporaceae</taxon>
        <taxon>Phytophthora</taxon>
    </lineage>
</organism>
<gene>
    <name evidence="2" type="ORF">PF008_g28082</name>
</gene>
<dbReference type="AlphaFoldDB" id="A0A6G0QCC6"/>
<evidence type="ECO:0000313" key="3">
    <source>
        <dbReference type="Proteomes" id="UP000486351"/>
    </source>
</evidence>
<feature type="compositionally biased region" description="Acidic residues" evidence="1">
    <location>
        <begin position="165"/>
        <end position="185"/>
    </location>
</feature>
<dbReference type="EMBL" id="QXFY01003973">
    <property type="protein sequence ID" value="KAE9280668.1"/>
    <property type="molecule type" value="Genomic_DNA"/>
</dbReference>
<proteinExistence type="predicted"/>
<comment type="caution">
    <text evidence="2">The sequence shown here is derived from an EMBL/GenBank/DDBJ whole genome shotgun (WGS) entry which is preliminary data.</text>
</comment>
<evidence type="ECO:0000256" key="1">
    <source>
        <dbReference type="SAM" id="MobiDB-lite"/>
    </source>
</evidence>
<accession>A0A6G0QCC6</accession>
<dbReference type="Proteomes" id="UP000486351">
    <property type="component" value="Unassembled WGS sequence"/>
</dbReference>
<sequence length="198" mass="21877">MDLLDAICRDVLKQKEEETMNYFSTVADFREFIMAAKPTPDVSVTVKMTCWTSERINGDHGTRVTLIDANQHAFYEATVESLNELTSVKRKPYIAQITVWEAKANKAARAFYADIPKGSVQFERGNNDKIVEVAAPVLKRKAPCAAAKKNAKAKSHELGTGMSSDPDDDEGDIVMDTECKESEDDVGVRTRSNTSAPP</sequence>
<evidence type="ECO:0000313" key="2">
    <source>
        <dbReference type="EMBL" id="KAE9280668.1"/>
    </source>
</evidence>
<reference evidence="2 3" key="1">
    <citation type="submission" date="2018-09" db="EMBL/GenBank/DDBJ databases">
        <title>Genomic investigation of the strawberry pathogen Phytophthora fragariae indicates pathogenicity is determined by transcriptional variation in three key races.</title>
        <authorList>
            <person name="Adams T.M."/>
            <person name="Armitage A.D."/>
            <person name="Sobczyk M.K."/>
            <person name="Bates H.J."/>
            <person name="Dunwell J.M."/>
            <person name="Nellist C.F."/>
            <person name="Harrison R.J."/>
        </authorList>
    </citation>
    <scope>NUCLEOTIDE SEQUENCE [LARGE SCALE GENOMIC DNA]</scope>
    <source>
        <strain evidence="2 3">NOV-77</strain>
    </source>
</reference>
<protein>
    <submittedName>
        <fullName evidence="2">Uncharacterized protein</fullName>
    </submittedName>
</protein>
<name>A0A6G0QCC6_9STRA</name>